<gene>
    <name evidence="7" type="ORF">SAMN04244560_00099</name>
</gene>
<dbReference type="GO" id="GO:0003723">
    <property type="term" value="F:RNA binding"/>
    <property type="evidence" value="ECO:0007669"/>
    <property type="project" value="UniProtKB-KW"/>
</dbReference>
<reference evidence="7 8" key="1">
    <citation type="submission" date="2016-10" db="EMBL/GenBank/DDBJ databases">
        <authorList>
            <person name="de Groot N.N."/>
        </authorList>
    </citation>
    <scope>NUCLEOTIDE SEQUENCE [LARGE SCALE GENOMIC DNA]</scope>
    <source>
        <strain evidence="7 8">DSM 569</strain>
    </source>
</reference>
<comment type="similarity">
    <text evidence="2">Belongs to the CRISPR-associated Csm2 family.</text>
</comment>
<proteinExistence type="inferred from homology"/>
<evidence type="ECO:0000256" key="3">
    <source>
        <dbReference type="ARBA" id="ARBA00016118"/>
    </source>
</evidence>
<dbReference type="InterPro" id="IPR010149">
    <property type="entry name" value="CRISPR-assoc_prot_Csm2_III-A"/>
</dbReference>
<accession>A0A1G7HLR4</accession>
<dbReference type="AlphaFoldDB" id="A0A1G7HLR4"/>
<dbReference type="Proteomes" id="UP000183404">
    <property type="component" value="Unassembled WGS sequence"/>
</dbReference>
<dbReference type="EMBL" id="FNBS01000002">
    <property type="protein sequence ID" value="SDF01412.1"/>
    <property type="molecule type" value="Genomic_DNA"/>
</dbReference>
<dbReference type="RefSeq" id="WP_074591884.1">
    <property type="nucleotide sequence ID" value="NZ_FNBS01000002.1"/>
</dbReference>
<dbReference type="GO" id="GO:0051607">
    <property type="term" value="P:defense response to virus"/>
    <property type="evidence" value="ECO:0007669"/>
    <property type="project" value="UniProtKB-KW"/>
</dbReference>
<evidence type="ECO:0000256" key="4">
    <source>
        <dbReference type="ARBA" id="ARBA00022884"/>
    </source>
</evidence>
<evidence type="ECO:0000256" key="5">
    <source>
        <dbReference type="ARBA" id="ARBA00023118"/>
    </source>
</evidence>
<evidence type="ECO:0000256" key="6">
    <source>
        <dbReference type="ARBA" id="ARBA00031723"/>
    </source>
</evidence>
<keyword evidence="5" id="KW-0051">Antiviral defense</keyword>
<evidence type="ECO:0000256" key="2">
    <source>
        <dbReference type="ARBA" id="ARBA00006896"/>
    </source>
</evidence>
<protein>
    <recommendedName>
        <fullName evidence="3">CRISPR system Cms protein Csm2</fullName>
    </recommendedName>
    <alternativeName>
        <fullName evidence="6">CRISPR type III A-associated protein Csm2</fullName>
    </alternativeName>
</protein>
<sequence length="168" mass="19531">MKVSKENIIQNVLPPELKNEIEKGFFEGDVLKEKIVNYVEGYAANLKKCNISQASIRKIYESFKNLQLRMHQELMKNLSDNLTSADFEKAEEEAYRRIAPFLKLMRSKSRYAVEKKKGELGKKDDNEKEGYQSLSEFIDLCINNIKTKKDFDAFMDLFECIVANLKEA</sequence>
<comment type="function">
    <text evidence="1">This subunit may be involved in monitoring complementarity of crRNA and target RNA.</text>
</comment>
<dbReference type="Pfam" id="PF03750">
    <property type="entry name" value="Csm2_III-A"/>
    <property type="match status" value="1"/>
</dbReference>
<organism evidence="7 8">
    <name type="scientific">Thermoanaerobacter thermohydrosulfuricus</name>
    <name type="common">Clostridium thermohydrosulfuricum</name>
    <dbReference type="NCBI Taxonomy" id="1516"/>
    <lineage>
        <taxon>Bacteria</taxon>
        <taxon>Bacillati</taxon>
        <taxon>Bacillota</taxon>
        <taxon>Clostridia</taxon>
        <taxon>Thermoanaerobacterales</taxon>
        <taxon>Thermoanaerobacteraceae</taxon>
        <taxon>Thermoanaerobacter</taxon>
    </lineage>
</organism>
<name>A0A1G7HLR4_THETY</name>
<evidence type="ECO:0000313" key="7">
    <source>
        <dbReference type="EMBL" id="SDF01412.1"/>
    </source>
</evidence>
<evidence type="ECO:0000313" key="8">
    <source>
        <dbReference type="Proteomes" id="UP000183404"/>
    </source>
</evidence>
<keyword evidence="4" id="KW-0694">RNA-binding</keyword>
<evidence type="ECO:0000256" key="1">
    <source>
        <dbReference type="ARBA" id="ARBA00003640"/>
    </source>
</evidence>